<evidence type="ECO:0000256" key="3">
    <source>
        <dbReference type="HAMAP-Rule" id="MF_01440"/>
    </source>
</evidence>
<dbReference type="AlphaFoldDB" id="A0A090AN32"/>
<dbReference type="Pfam" id="PF03975">
    <property type="entry name" value="CheD"/>
    <property type="match status" value="1"/>
</dbReference>
<dbReference type="HAMAP" id="MF_01440">
    <property type="entry name" value="CheD"/>
    <property type="match status" value="1"/>
</dbReference>
<comment type="similarity">
    <text evidence="3">Belongs to the CheD family.</text>
</comment>
<gene>
    <name evidence="3" type="primary">cheD</name>
    <name evidence="4" type="ORF">THII_2443</name>
</gene>
<reference evidence="4 5" key="1">
    <citation type="journal article" date="2014" name="ISME J.">
        <title>Ecophysiology of Thioploca ingrica as revealed by the complete genome sequence supplemented with proteomic evidence.</title>
        <authorList>
            <person name="Kojima H."/>
            <person name="Ogura Y."/>
            <person name="Yamamoto N."/>
            <person name="Togashi T."/>
            <person name="Mori H."/>
            <person name="Watanabe T."/>
            <person name="Nemoto F."/>
            <person name="Kurokawa K."/>
            <person name="Hayashi T."/>
            <person name="Fukui M."/>
        </authorList>
    </citation>
    <scope>NUCLEOTIDE SEQUENCE [LARGE SCALE GENOMIC DNA]</scope>
</reference>
<comment type="function">
    <text evidence="3">Probably deamidates glutamine residues to glutamate on methyl-accepting chemotaxis receptors (MCPs), playing an important role in chemotaxis.</text>
</comment>
<comment type="catalytic activity">
    <reaction evidence="3">
        <text>L-glutaminyl-[protein] + H2O = L-glutamyl-[protein] + NH4(+)</text>
        <dbReference type="Rhea" id="RHEA:16441"/>
        <dbReference type="Rhea" id="RHEA-COMP:10207"/>
        <dbReference type="Rhea" id="RHEA-COMP:10208"/>
        <dbReference type="ChEBI" id="CHEBI:15377"/>
        <dbReference type="ChEBI" id="CHEBI:28938"/>
        <dbReference type="ChEBI" id="CHEBI:29973"/>
        <dbReference type="ChEBI" id="CHEBI:30011"/>
        <dbReference type="EC" id="3.5.1.44"/>
    </reaction>
</comment>
<sequence length="209" mass="23923">MIQPSALPRALPGYEQIKRYWDHHHAGYIAKILPGEYYVTRHDEILTTVVGSCISACIRDSVNGIGGMNHFMLPTHVACKNKWEYTNVSVASRYGSFAMEHMINEILKYGGNRRNLEVKLFGGGRIMQNMANIGQKNIEFIKNYIQTEGLTLLAEDLGDIYPRKILYYPVNGRVRVKKLRSMEQSVLVRENAYRRNLEKQPLAGDVDLF</sequence>
<keyword evidence="2 3" id="KW-0378">Hydrolase</keyword>
<evidence type="ECO:0000313" key="4">
    <source>
        <dbReference type="EMBL" id="BAP56740.1"/>
    </source>
</evidence>
<dbReference type="PANTHER" id="PTHR35147:SF2">
    <property type="entry name" value="CHEMORECEPTOR GLUTAMINE DEAMIDASE CHED-RELATED"/>
    <property type="match status" value="1"/>
</dbReference>
<proteinExistence type="inferred from homology"/>
<organism evidence="4 5">
    <name type="scientific">Thioploca ingrica</name>
    <dbReference type="NCBI Taxonomy" id="40754"/>
    <lineage>
        <taxon>Bacteria</taxon>
        <taxon>Pseudomonadati</taxon>
        <taxon>Pseudomonadota</taxon>
        <taxon>Gammaproteobacteria</taxon>
        <taxon>Thiotrichales</taxon>
        <taxon>Thiotrichaceae</taxon>
        <taxon>Thioploca</taxon>
    </lineage>
</organism>
<dbReference type="EMBL" id="AP014633">
    <property type="protein sequence ID" value="BAP56740.1"/>
    <property type="molecule type" value="Genomic_DNA"/>
</dbReference>
<dbReference type="InterPro" id="IPR011324">
    <property type="entry name" value="Cytotoxic_necrot_fac-like_cat"/>
</dbReference>
<dbReference type="PANTHER" id="PTHR35147">
    <property type="entry name" value="CHEMORECEPTOR GLUTAMINE DEAMIDASE CHED-RELATED"/>
    <property type="match status" value="1"/>
</dbReference>
<dbReference type="Gene3D" id="3.30.1330.200">
    <property type="match status" value="1"/>
</dbReference>
<dbReference type="STRING" id="40754.THII_2443"/>
<evidence type="ECO:0000313" key="5">
    <source>
        <dbReference type="Proteomes" id="UP000031623"/>
    </source>
</evidence>
<dbReference type="OrthoDB" id="9807202at2"/>
<dbReference type="CDD" id="cd16352">
    <property type="entry name" value="CheD"/>
    <property type="match status" value="1"/>
</dbReference>
<evidence type="ECO:0000256" key="2">
    <source>
        <dbReference type="ARBA" id="ARBA00022801"/>
    </source>
</evidence>
<keyword evidence="5" id="KW-1185">Reference proteome</keyword>
<dbReference type="GO" id="GO:0050568">
    <property type="term" value="F:protein-glutamine glutaminase activity"/>
    <property type="evidence" value="ECO:0007669"/>
    <property type="project" value="UniProtKB-UniRule"/>
</dbReference>
<dbReference type="SUPFAM" id="SSF64438">
    <property type="entry name" value="CNF1/YfiH-like putative cysteine hydrolases"/>
    <property type="match status" value="1"/>
</dbReference>
<protein>
    <recommendedName>
        <fullName evidence="3">Probable chemoreceptor glutamine deamidase CheD</fullName>
        <ecNumber evidence="3">3.5.1.44</ecNumber>
    </recommendedName>
</protein>
<dbReference type="EC" id="3.5.1.44" evidence="3"/>
<accession>A0A090AN32</accession>
<dbReference type="HOGENOM" id="CLU_087854_0_0_6"/>
<dbReference type="NCBIfam" id="NF010013">
    <property type="entry name" value="PRK13487.1"/>
    <property type="match status" value="1"/>
</dbReference>
<dbReference type="GO" id="GO:0006935">
    <property type="term" value="P:chemotaxis"/>
    <property type="evidence" value="ECO:0007669"/>
    <property type="project" value="UniProtKB-UniRule"/>
</dbReference>
<dbReference type="KEGG" id="tig:THII_2443"/>
<keyword evidence="1 3" id="KW-0145">Chemotaxis</keyword>
<dbReference type="InterPro" id="IPR005659">
    <property type="entry name" value="Chemorcpt_Glu_NH3ase_CheD"/>
</dbReference>
<dbReference type="InterPro" id="IPR038592">
    <property type="entry name" value="CheD-like_sf"/>
</dbReference>
<name>A0A090AN32_9GAMM</name>
<evidence type="ECO:0000256" key="1">
    <source>
        <dbReference type="ARBA" id="ARBA00022500"/>
    </source>
</evidence>
<dbReference type="Proteomes" id="UP000031623">
    <property type="component" value="Chromosome"/>
</dbReference>